<evidence type="ECO:0000313" key="3">
    <source>
        <dbReference type="Proteomes" id="UP000002724"/>
    </source>
</evidence>
<keyword evidence="1" id="KW-0472">Membrane</keyword>
<feature type="transmembrane region" description="Helical" evidence="1">
    <location>
        <begin position="27"/>
        <end position="45"/>
    </location>
</feature>
<feature type="transmembrane region" description="Helical" evidence="1">
    <location>
        <begin position="65"/>
        <end position="87"/>
    </location>
</feature>
<sequence>MTILLGRVDRIFDSLEHFWEHKQTKRTAANVLIIAFLAALFLIEFRRQGWLPEELALMVPSSHYYAINIAFSMLLGLEVLGLVFSLANSLSDSVGKQFEILSLILLRQSFEEFIHFNEPLVWVETSKPVLHILSNAGGGLLIFLLLGLYYKLQQHRVITQSSVSTADFIASKKLVSLLLLITFIGIGITDLLFYLSFKPIFDFFAIFYTVLVFSDVLLVLVSLRYSSSYEILFRNSGFAVATVVVRLALTAPPFFNVLLGIGAMAFAIGITFAYNGFKKTEIVKSLSAALPEKSA</sequence>
<dbReference type="KEGG" id="pph:Ppha_1114"/>
<proteinExistence type="predicted"/>
<feature type="transmembrane region" description="Helical" evidence="1">
    <location>
        <begin position="129"/>
        <end position="150"/>
    </location>
</feature>
<keyword evidence="3" id="KW-1185">Reference proteome</keyword>
<dbReference type="Proteomes" id="UP000002724">
    <property type="component" value="Chromosome"/>
</dbReference>
<evidence type="ECO:0000313" key="2">
    <source>
        <dbReference type="EMBL" id="ACF43393.1"/>
    </source>
</evidence>
<keyword evidence="1" id="KW-0812">Transmembrane</keyword>
<feature type="transmembrane region" description="Helical" evidence="1">
    <location>
        <begin position="174"/>
        <end position="197"/>
    </location>
</feature>
<gene>
    <name evidence="2" type="ordered locus">Ppha_1114</name>
</gene>
<dbReference type="OrthoDB" id="820796at2"/>
<dbReference type="EMBL" id="CP001110">
    <property type="protein sequence ID" value="ACF43393.1"/>
    <property type="molecule type" value="Genomic_DNA"/>
</dbReference>
<protein>
    <submittedName>
        <fullName evidence="2">Uncharacterized protein</fullName>
    </submittedName>
</protein>
<organism evidence="2 3">
    <name type="scientific">Pelodictyon phaeoclathratiforme (strain DSM 5477 / BU-1)</name>
    <dbReference type="NCBI Taxonomy" id="324925"/>
    <lineage>
        <taxon>Bacteria</taxon>
        <taxon>Pseudomonadati</taxon>
        <taxon>Chlorobiota</taxon>
        <taxon>Chlorobiia</taxon>
        <taxon>Chlorobiales</taxon>
        <taxon>Chlorobiaceae</taxon>
        <taxon>Chlorobium/Pelodictyon group</taxon>
        <taxon>Pelodictyon</taxon>
    </lineage>
</organism>
<dbReference type="STRING" id="324925.Ppha_1114"/>
<feature type="transmembrane region" description="Helical" evidence="1">
    <location>
        <begin position="203"/>
        <end position="225"/>
    </location>
</feature>
<feature type="transmembrane region" description="Helical" evidence="1">
    <location>
        <begin position="232"/>
        <end position="249"/>
    </location>
</feature>
<dbReference type="AlphaFoldDB" id="B4SG82"/>
<dbReference type="HOGENOM" id="CLU_064255_0_0_10"/>
<feature type="transmembrane region" description="Helical" evidence="1">
    <location>
        <begin position="255"/>
        <end position="277"/>
    </location>
</feature>
<name>B4SG82_PELPB</name>
<reference evidence="2 3" key="1">
    <citation type="submission" date="2008-06" db="EMBL/GenBank/DDBJ databases">
        <title>Complete sequence of Pelodictyon phaeoclathratiforme BU-1.</title>
        <authorList>
            <consortium name="US DOE Joint Genome Institute"/>
            <person name="Lucas S."/>
            <person name="Copeland A."/>
            <person name="Lapidus A."/>
            <person name="Glavina del Rio T."/>
            <person name="Dalin E."/>
            <person name="Tice H."/>
            <person name="Bruce D."/>
            <person name="Goodwin L."/>
            <person name="Pitluck S."/>
            <person name="Schmutz J."/>
            <person name="Larimer F."/>
            <person name="Land M."/>
            <person name="Hauser L."/>
            <person name="Kyrpides N."/>
            <person name="Mikhailova N."/>
            <person name="Liu Z."/>
            <person name="Li T."/>
            <person name="Zhao F."/>
            <person name="Overmann J."/>
            <person name="Bryant D.A."/>
            <person name="Richardson P."/>
        </authorList>
    </citation>
    <scope>NUCLEOTIDE SEQUENCE [LARGE SCALE GENOMIC DNA]</scope>
    <source>
        <strain evidence="3">DSM 5477 / BU-1</strain>
    </source>
</reference>
<evidence type="ECO:0000256" key="1">
    <source>
        <dbReference type="SAM" id="Phobius"/>
    </source>
</evidence>
<keyword evidence="1" id="KW-1133">Transmembrane helix</keyword>
<dbReference type="eggNOG" id="ENOG502ZBRA">
    <property type="taxonomic scope" value="Bacteria"/>
</dbReference>
<accession>B4SG82</accession>
<dbReference type="RefSeq" id="WP_012507885.1">
    <property type="nucleotide sequence ID" value="NC_011060.1"/>
</dbReference>